<dbReference type="PANTHER" id="PTHR47966">
    <property type="entry name" value="BETA-SITE APP-CLEAVING ENZYME, ISOFORM A-RELATED"/>
    <property type="match status" value="1"/>
</dbReference>
<dbReference type="InterPro" id="IPR033876">
    <property type="entry name" value="SAP-like"/>
</dbReference>
<dbReference type="CDD" id="cd05474">
    <property type="entry name" value="SAP_like"/>
    <property type="match status" value="1"/>
</dbReference>
<dbReference type="InterPro" id="IPR001461">
    <property type="entry name" value="Aspartic_peptidase_A1"/>
</dbReference>
<evidence type="ECO:0000256" key="3">
    <source>
        <dbReference type="ARBA" id="ARBA00022729"/>
    </source>
</evidence>
<dbReference type="SUPFAM" id="SSF50630">
    <property type="entry name" value="Acid proteases"/>
    <property type="match status" value="1"/>
</dbReference>
<feature type="disulfide bond" evidence="7">
    <location>
        <begin position="323"/>
        <end position="375"/>
    </location>
</feature>
<evidence type="ECO:0000256" key="4">
    <source>
        <dbReference type="ARBA" id="ARBA00022750"/>
    </source>
</evidence>
<dbReference type="PRINTS" id="PR00792">
    <property type="entry name" value="PEPSIN"/>
</dbReference>
<proteinExistence type="inferred from homology"/>
<keyword evidence="5" id="KW-0378">Hydrolase</keyword>
<evidence type="ECO:0000256" key="7">
    <source>
        <dbReference type="PIRSR" id="PIRSR601461-2"/>
    </source>
</evidence>
<sequence length="438" mass="48782">MFRPLVFGLFAMLVSAIAVQESGYVEFDLERRPLDPPSTSNLVRRDSDELDPKDTAFLNLEIENQHFGYFADIGVGTPPQYVSLHVDTGSADTWVLTPQACGNPSQCNIMKCMQNAFVPAESKTIKRSIQKLFKVRYYDKTTTTGDYFTDTVHIGGSVVTGQMMGLSYNTSIPYGILGLGYKSMVGLYYKVGDVYNNLPVLMYRQGLTNTIAYSMWLGKLGTAKASLLFGAIDTSKFIGNLKSIPLLKDKMRDEYTYFAIPLIGINTVTRSDTHRIDLNDKPVKVYLDSGATLSYLPHDLTQRIWRDVGAVYFYRYNAPMIPCEKADEGELRFKLGTKGHVITVPMSEMVLYPGLIPMAEDLVGEAGGWQGKNLCQFGIRNSTSPSNLLGDTFLRSAYVVYDLVNHEVSIAQARKDATKRAVIVPFPSYGARLPEMDL</sequence>
<dbReference type="GO" id="GO:0006508">
    <property type="term" value="P:proteolysis"/>
    <property type="evidence" value="ECO:0007669"/>
    <property type="project" value="UniProtKB-KW"/>
</dbReference>
<dbReference type="GO" id="GO:0004190">
    <property type="term" value="F:aspartic-type endopeptidase activity"/>
    <property type="evidence" value="ECO:0007669"/>
    <property type="project" value="UniProtKB-KW"/>
</dbReference>
<feature type="active site" evidence="6">
    <location>
        <position position="87"/>
    </location>
</feature>
<evidence type="ECO:0000313" key="10">
    <source>
        <dbReference type="EMBL" id="KAH6663296.1"/>
    </source>
</evidence>
<accession>A0A9P8V156</accession>
<dbReference type="Proteomes" id="UP000770015">
    <property type="component" value="Unassembled WGS sequence"/>
</dbReference>
<keyword evidence="3 8" id="KW-0732">Signal</keyword>
<reference evidence="10" key="1">
    <citation type="journal article" date="2021" name="Nat. Commun.">
        <title>Genetic determinants of endophytism in the Arabidopsis root mycobiome.</title>
        <authorList>
            <person name="Mesny F."/>
            <person name="Miyauchi S."/>
            <person name="Thiergart T."/>
            <person name="Pickel B."/>
            <person name="Atanasova L."/>
            <person name="Karlsson M."/>
            <person name="Huettel B."/>
            <person name="Barry K.W."/>
            <person name="Haridas S."/>
            <person name="Chen C."/>
            <person name="Bauer D."/>
            <person name="Andreopoulos W."/>
            <person name="Pangilinan J."/>
            <person name="LaButti K."/>
            <person name="Riley R."/>
            <person name="Lipzen A."/>
            <person name="Clum A."/>
            <person name="Drula E."/>
            <person name="Henrissat B."/>
            <person name="Kohler A."/>
            <person name="Grigoriev I.V."/>
            <person name="Martin F.M."/>
            <person name="Hacquard S."/>
        </authorList>
    </citation>
    <scope>NUCLEOTIDE SEQUENCE</scope>
    <source>
        <strain evidence="10">MPI-SDFR-AT-0117</strain>
    </source>
</reference>
<dbReference type="Pfam" id="PF00026">
    <property type="entry name" value="Asp"/>
    <property type="match status" value="1"/>
</dbReference>
<dbReference type="InterPro" id="IPR033121">
    <property type="entry name" value="PEPTIDASE_A1"/>
</dbReference>
<organism evidence="10 11">
    <name type="scientific">Plectosphaerella plurivora</name>
    <dbReference type="NCBI Taxonomy" id="936078"/>
    <lineage>
        <taxon>Eukaryota</taxon>
        <taxon>Fungi</taxon>
        <taxon>Dikarya</taxon>
        <taxon>Ascomycota</taxon>
        <taxon>Pezizomycotina</taxon>
        <taxon>Sordariomycetes</taxon>
        <taxon>Hypocreomycetidae</taxon>
        <taxon>Glomerellales</taxon>
        <taxon>Plectosphaerellaceae</taxon>
        <taxon>Plectosphaerella</taxon>
    </lineage>
</organism>
<protein>
    <submittedName>
        <fullName evidence="10">Candidapepsin-3</fullName>
    </submittedName>
</protein>
<name>A0A9P8V156_9PEZI</name>
<keyword evidence="11" id="KW-1185">Reference proteome</keyword>
<comment type="caution">
    <text evidence="10">The sequence shown here is derived from an EMBL/GenBank/DDBJ whole genome shotgun (WGS) entry which is preliminary data.</text>
</comment>
<evidence type="ECO:0000256" key="6">
    <source>
        <dbReference type="PIRSR" id="PIRSR601461-1"/>
    </source>
</evidence>
<evidence type="ECO:0000256" key="2">
    <source>
        <dbReference type="ARBA" id="ARBA00022670"/>
    </source>
</evidence>
<keyword evidence="4" id="KW-0064">Aspartyl protease</keyword>
<evidence type="ECO:0000256" key="1">
    <source>
        <dbReference type="ARBA" id="ARBA00007447"/>
    </source>
</evidence>
<dbReference type="PROSITE" id="PS51767">
    <property type="entry name" value="PEPTIDASE_A1"/>
    <property type="match status" value="1"/>
</dbReference>
<feature type="chain" id="PRO_5040488530" evidence="8">
    <location>
        <begin position="17"/>
        <end position="438"/>
    </location>
</feature>
<feature type="domain" description="Peptidase A1" evidence="9">
    <location>
        <begin position="69"/>
        <end position="411"/>
    </location>
</feature>
<evidence type="ECO:0000313" key="11">
    <source>
        <dbReference type="Proteomes" id="UP000770015"/>
    </source>
</evidence>
<evidence type="ECO:0000256" key="8">
    <source>
        <dbReference type="SAM" id="SignalP"/>
    </source>
</evidence>
<dbReference type="InterPro" id="IPR021109">
    <property type="entry name" value="Peptidase_aspartic_dom_sf"/>
</dbReference>
<keyword evidence="7" id="KW-1015">Disulfide bond</keyword>
<dbReference type="EMBL" id="JAGSXJ010000043">
    <property type="protein sequence ID" value="KAH6663296.1"/>
    <property type="molecule type" value="Genomic_DNA"/>
</dbReference>
<dbReference type="AlphaFoldDB" id="A0A9P8V156"/>
<feature type="signal peptide" evidence="8">
    <location>
        <begin position="1"/>
        <end position="16"/>
    </location>
</feature>
<dbReference type="OrthoDB" id="771136at2759"/>
<dbReference type="PANTHER" id="PTHR47966:SF65">
    <property type="entry name" value="ASPARTIC-TYPE ENDOPEPTIDASE"/>
    <property type="match status" value="1"/>
</dbReference>
<feature type="active site" evidence="6">
    <location>
        <position position="288"/>
    </location>
</feature>
<comment type="similarity">
    <text evidence="1">Belongs to the peptidase A1 family.</text>
</comment>
<evidence type="ECO:0000259" key="9">
    <source>
        <dbReference type="PROSITE" id="PS51767"/>
    </source>
</evidence>
<dbReference type="Gene3D" id="2.40.70.10">
    <property type="entry name" value="Acid Proteases"/>
    <property type="match status" value="2"/>
</dbReference>
<keyword evidence="2" id="KW-0645">Protease</keyword>
<evidence type="ECO:0000256" key="5">
    <source>
        <dbReference type="ARBA" id="ARBA00022801"/>
    </source>
</evidence>
<gene>
    <name evidence="10" type="ORF">F5X68DRAFT_251479</name>
</gene>